<name>A0A1G6PFK4_9BACL</name>
<comment type="subunit">
    <text evidence="9">Forms a stable energy-coupling factor (ECF) transporter complex composed of 2 membrane-embedded substrate-binding proteins (S component), 2 ATP-binding proteins (A component) and 2 transmembrane proteins (T component).</text>
</comment>
<feature type="transmembrane region" description="Helical" evidence="9">
    <location>
        <begin position="248"/>
        <end position="265"/>
    </location>
</feature>
<evidence type="ECO:0000256" key="9">
    <source>
        <dbReference type="HAMAP-Rule" id="MF_01461"/>
    </source>
</evidence>
<evidence type="ECO:0000256" key="6">
    <source>
        <dbReference type="ARBA" id="ARBA00022692"/>
    </source>
</evidence>
<evidence type="ECO:0000256" key="7">
    <source>
        <dbReference type="ARBA" id="ARBA00022989"/>
    </source>
</evidence>
<dbReference type="HAMAP" id="MF_01461">
    <property type="entry name" value="EcfT"/>
    <property type="match status" value="1"/>
</dbReference>
<dbReference type="GO" id="GO:0022857">
    <property type="term" value="F:transmembrane transporter activity"/>
    <property type="evidence" value="ECO:0007669"/>
    <property type="project" value="UniProtKB-UniRule"/>
</dbReference>
<accession>A0A1G6PFK4</accession>
<dbReference type="InterPro" id="IPR003339">
    <property type="entry name" value="ABC/ECF_trnsptr_transmembrane"/>
</dbReference>
<keyword evidence="5 9" id="KW-1003">Cell membrane</keyword>
<dbReference type="CDD" id="cd16914">
    <property type="entry name" value="EcfT"/>
    <property type="match status" value="1"/>
</dbReference>
<dbReference type="InterPro" id="IPR024919">
    <property type="entry name" value="EcfT"/>
</dbReference>
<proteinExistence type="inferred from homology"/>
<dbReference type="Proteomes" id="UP000199387">
    <property type="component" value="Unassembled WGS sequence"/>
</dbReference>
<organism evidence="10 11">
    <name type="scientific">Melghirimyces thermohalophilus</name>
    <dbReference type="NCBI Taxonomy" id="1236220"/>
    <lineage>
        <taxon>Bacteria</taxon>
        <taxon>Bacillati</taxon>
        <taxon>Bacillota</taxon>
        <taxon>Bacilli</taxon>
        <taxon>Bacillales</taxon>
        <taxon>Thermoactinomycetaceae</taxon>
        <taxon>Melghirimyces</taxon>
    </lineage>
</organism>
<reference evidence="10 11" key="1">
    <citation type="submission" date="2016-10" db="EMBL/GenBank/DDBJ databases">
        <authorList>
            <person name="de Groot N.N."/>
        </authorList>
    </citation>
    <scope>NUCLEOTIDE SEQUENCE [LARGE SCALE GENOMIC DNA]</scope>
    <source>
        <strain evidence="10 11">DSM 45514</strain>
    </source>
</reference>
<dbReference type="PANTHER" id="PTHR33514">
    <property type="entry name" value="PROTEIN ABCI12, CHLOROPLASTIC"/>
    <property type="match status" value="1"/>
</dbReference>
<evidence type="ECO:0000256" key="2">
    <source>
        <dbReference type="ARBA" id="ARBA00005660"/>
    </source>
</evidence>
<feature type="transmembrane region" description="Helical" evidence="9">
    <location>
        <begin position="109"/>
        <end position="131"/>
    </location>
</feature>
<evidence type="ECO:0000256" key="3">
    <source>
        <dbReference type="ARBA" id="ARBA00014042"/>
    </source>
</evidence>
<dbReference type="GO" id="GO:0005886">
    <property type="term" value="C:plasma membrane"/>
    <property type="evidence" value="ECO:0007669"/>
    <property type="project" value="UniProtKB-SubCell"/>
</dbReference>
<comment type="subcellular location">
    <subcellularLocation>
        <location evidence="1 9">Cell membrane</location>
        <topology evidence="1 9">Multi-pass membrane protein</topology>
    </subcellularLocation>
</comment>
<evidence type="ECO:0000256" key="4">
    <source>
        <dbReference type="ARBA" id="ARBA00022448"/>
    </source>
</evidence>
<sequence>MSRLNHPVIGQYIPADSFLHRLDPRAKLVFVFVFMMIVFLAKNAAGYSLLVGVALSGVLLSRIPLPMILRGIKPVLYLIILTALLHLGMTRGGDVWWELGPITVYEQGVVQATVISLRFLILVLMGTLLTLTTSPMELTDGLERLLCPLTRVGVPAQDLALMMSIALRFIPTLWEEMDKIMMAQRARGADFDSGHLLRRVKSYIPVLIPLFISAFRRAEELALAMEARGYRGGKGRTRIRELRWKKEDTILLVVLAVLSISLWWLRG</sequence>
<dbReference type="Pfam" id="PF02361">
    <property type="entry name" value="CbiQ"/>
    <property type="match status" value="1"/>
</dbReference>
<keyword evidence="6 9" id="KW-0812">Transmembrane</keyword>
<dbReference type="STRING" id="1236220.SAMN04488112_11689"/>
<dbReference type="EMBL" id="FMZA01000016">
    <property type="protein sequence ID" value="SDC78923.1"/>
    <property type="molecule type" value="Genomic_DNA"/>
</dbReference>
<keyword evidence="4 9" id="KW-0813">Transport</keyword>
<keyword evidence="7 9" id="KW-1133">Transmembrane helix</keyword>
<evidence type="ECO:0000256" key="5">
    <source>
        <dbReference type="ARBA" id="ARBA00022475"/>
    </source>
</evidence>
<feature type="transmembrane region" description="Helical" evidence="9">
    <location>
        <begin position="28"/>
        <end position="60"/>
    </location>
</feature>
<protein>
    <recommendedName>
        <fullName evidence="3 9">Energy-coupling factor transporter transmembrane protein EcfT</fullName>
        <shortName evidence="9">ECF transporter T component EcfT</shortName>
    </recommendedName>
</protein>
<keyword evidence="8 9" id="KW-0472">Membrane</keyword>
<gene>
    <name evidence="9" type="primary">ecfT</name>
    <name evidence="10" type="ORF">SAMN04488112_11689</name>
</gene>
<dbReference type="AlphaFoldDB" id="A0A1G6PFK4"/>
<evidence type="ECO:0000256" key="8">
    <source>
        <dbReference type="ARBA" id="ARBA00023136"/>
    </source>
</evidence>
<evidence type="ECO:0000313" key="10">
    <source>
        <dbReference type="EMBL" id="SDC78923.1"/>
    </source>
</evidence>
<evidence type="ECO:0000313" key="11">
    <source>
        <dbReference type="Proteomes" id="UP000199387"/>
    </source>
</evidence>
<feature type="transmembrane region" description="Helical" evidence="9">
    <location>
        <begin position="72"/>
        <end position="89"/>
    </location>
</feature>
<dbReference type="PANTHER" id="PTHR33514:SF13">
    <property type="entry name" value="PROTEIN ABCI12, CHLOROPLASTIC"/>
    <property type="match status" value="1"/>
</dbReference>
<comment type="function">
    <text evidence="9">Transmembrane (T) component of an energy-coupling factor (ECF) ABC-transporter complex. Unlike classic ABC transporters this ECF transporter provides the energy necessary to transport a number of different substrates.</text>
</comment>
<evidence type="ECO:0000256" key="1">
    <source>
        <dbReference type="ARBA" id="ARBA00004651"/>
    </source>
</evidence>
<comment type="similarity">
    <text evidence="2 9">Belongs to the energy-coupling factor EcfT family.</text>
</comment>
<keyword evidence="11" id="KW-1185">Reference proteome</keyword>